<dbReference type="AlphaFoldDB" id="A0A917PWY8"/>
<evidence type="ECO:0000313" key="3">
    <source>
        <dbReference type="Proteomes" id="UP000635983"/>
    </source>
</evidence>
<organism evidence="2 3">
    <name type="scientific">Pseudomonas matsuisoli</name>
    <dbReference type="NCBI Taxonomy" id="1515666"/>
    <lineage>
        <taxon>Bacteria</taxon>
        <taxon>Pseudomonadati</taxon>
        <taxon>Pseudomonadota</taxon>
        <taxon>Gammaproteobacteria</taxon>
        <taxon>Pseudomonadales</taxon>
        <taxon>Pseudomonadaceae</taxon>
        <taxon>Pseudomonas</taxon>
    </lineage>
</organism>
<sequence>MMPIEFFAMALLGSGVLLILAYLAGVMLLKQMDPNEFDQPTHTVKPTVVAEDFTSPTLRT</sequence>
<keyword evidence="1" id="KW-1133">Transmembrane helix</keyword>
<keyword evidence="3" id="KW-1185">Reference proteome</keyword>
<dbReference type="EMBL" id="BMPO01000004">
    <property type="protein sequence ID" value="GGJ96057.1"/>
    <property type="molecule type" value="Genomic_DNA"/>
</dbReference>
<reference evidence="2" key="1">
    <citation type="journal article" date="2014" name="Int. J. Syst. Evol. Microbiol.">
        <title>Complete genome sequence of Corynebacterium casei LMG S-19264T (=DSM 44701T), isolated from a smear-ripened cheese.</title>
        <authorList>
            <consortium name="US DOE Joint Genome Institute (JGI-PGF)"/>
            <person name="Walter F."/>
            <person name="Albersmeier A."/>
            <person name="Kalinowski J."/>
            <person name="Ruckert C."/>
        </authorList>
    </citation>
    <scope>NUCLEOTIDE SEQUENCE</scope>
    <source>
        <strain evidence="2">JCM 30078</strain>
    </source>
</reference>
<proteinExistence type="predicted"/>
<dbReference type="Proteomes" id="UP000635983">
    <property type="component" value="Unassembled WGS sequence"/>
</dbReference>
<protein>
    <submittedName>
        <fullName evidence="2">Uncharacterized protein</fullName>
    </submittedName>
</protein>
<dbReference type="RefSeq" id="WP_188983308.1">
    <property type="nucleotide sequence ID" value="NZ_BMPO01000004.1"/>
</dbReference>
<evidence type="ECO:0000313" key="2">
    <source>
        <dbReference type="EMBL" id="GGJ96057.1"/>
    </source>
</evidence>
<evidence type="ECO:0000256" key="1">
    <source>
        <dbReference type="SAM" id="Phobius"/>
    </source>
</evidence>
<accession>A0A917PWY8</accession>
<feature type="transmembrane region" description="Helical" evidence="1">
    <location>
        <begin position="6"/>
        <end position="29"/>
    </location>
</feature>
<keyword evidence="1" id="KW-0472">Membrane</keyword>
<keyword evidence="1" id="KW-0812">Transmembrane</keyword>
<comment type="caution">
    <text evidence="2">The sequence shown here is derived from an EMBL/GenBank/DDBJ whole genome shotgun (WGS) entry which is preliminary data.</text>
</comment>
<reference evidence="2" key="2">
    <citation type="submission" date="2020-09" db="EMBL/GenBank/DDBJ databases">
        <authorList>
            <person name="Sun Q."/>
            <person name="Ohkuma M."/>
        </authorList>
    </citation>
    <scope>NUCLEOTIDE SEQUENCE</scope>
    <source>
        <strain evidence="2">JCM 30078</strain>
    </source>
</reference>
<name>A0A917PWY8_9PSED</name>
<gene>
    <name evidence="2" type="ORF">GCM10009304_22480</name>
</gene>